<evidence type="ECO:0000313" key="8">
    <source>
        <dbReference type="EMBL" id="KKS82178.1"/>
    </source>
</evidence>
<dbReference type="SUPFAM" id="SSF54364">
    <property type="entry name" value="Translation initiation factor IF3, N-terminal domain"/>
    <property type="match status" value="1"/>
</dbReference>
<evidence type="ECO:0000313" key="9">
    <source>
        <dbReference type="Proteomes" id="UP000034810"/>
    </source>
</evidence>
<evidence type="ECO:0000256" key="2">
    <source>
        <dbReference type="ARBA" id="ARBA00022540"/>
    </source>
</evidence>
<evidence type="ECO:0000259" key="7">
    <source>
        <dbReference type="Pfam" id="PF05198"/>
    </source>
</evidence>
<dbReference type="NCBIfam" id="TIGR00168">
    <property type="entry name" value="infC"/>
    <property type="match status" value="1"/>
</dbReference>
<dbReference type="Gene3D" id="3.30.110.10">
    <property type="entry name" value="Translation initiation factor 3 (IF-3), C-terminal domain"/>
    <property type="match status" value="1"/>
</dbReference>
<dbReference type="SUPFAM" id="SSF55200">
    <property type="entry name" value="Translation initiation factor IF3, C-terminal domain"/>
    <property type="match status" value="1"/>
</dbReference>
<name>A0A0G1F5M2_9BACT</name>
<keyword evidence="5" id="KW-0175">Coiled coil</keyword>
<evidence type="ECO:0000256" key="1">
    <source>
        <dbReference type="ARBA" id="ARBA00005439"/>
    </source>
</evidence>
<feature type="domain" description="Translation initiation factor 3 N-terminal" evidence="7">
    <location>
        <begin position="1"/>
        <end position="48"/>
    </location>
</feature>
<dbReference type="Proteomes" id="UP000034810">
    <property type="component" value="Unassembled WGS sequence"/>
</dbReference>
<dbReference type="InterPro" id="IPR001288">
    <property type="entry name" value="Translation_initiation_fac_3"/>
</dbReference>
<dbReference type="InterPro" id="IPR019815">
    <property type="entry name" value="Translation_initiation_fac_3_C"/>
</dbReference>
<dbReference type="GO" id="GO:0043022">
    <property type="term" value="F:ribosome binding"/>
    <property type="evidence" value="ECO:0007669"/>
    <property type="project" value="TreeGrafter"/>
</dbReference>
<evidence type="ECO:0000256" key="3">
    <source>
        <dbReference type="ARBA" id="ARBA00022917"/>
    </source>
</evidence>
<dbReference type="EMBL" id="LCFA01000012">
    <property type="protein sequence ID" value="KKS82178.1"/>
    <property type="molecule type" value="Genomic_DNA"/>
</dbReference>
<dbReference type="Pfam" id="PF05198">
    <property type="entry name" value="IF3_N"/>
    <property type="match status" value="1"/>
</dbReference>
<dbReference type="GO" id="GO:0003743">
    <property type="term" value="F:translation initiation factor activity"/>
    <property type="evidence" value="ECO:0007669"/>
    <property type="project" value="UniProtKB-UniRule"/>
</dbReference>
<evidence type="ECO:0000259" key="6">
    <source>
        <dbReference type="Pfam" id="PF00707"/>
    </source>
</evidence>
<dbReference type="GO" id="GO:0032790">
    <property type="term" value="P:ribosome disassembly"/>
    <property type="evidence" value="ECO:0007669"/>
    <property type="project" value="TreeGrafter"/>
</dbReference>
<dbReference type="InterPro" id="IPR036787">
    <property type="entry name" value="T_IF-3_N_sf"/>
</dbReference>
<dbReference type="PANTHER" id="PTHR10938:SF0">
    <property type="entry name" value="TRANSLATION INITIATION FACTOR IF-3, MITOCHONDRIAL"/>
    <property type="match status" value="1"/>
</dbReference>
<gene>
    <name evidence="8" type="ORF">UV58_C0012G0024</name>
</gene>
<feature type="domain" description="Translation initiation factor 3 C-terminal" evidence="6">
    <location>
        <begin position="56"/>
        <end position="140"/>
    </location>
</feature>
<evidence type="ECO:0000256" key="5">
    <source>
        <dbReference type="SAM" id="Coils"/>
    </source>
</evidence>
<proteinExistence type="inferred from homology"/>
<dbReference type="InterPro" id="IPR019814">
    <property type="entry name" value="Translation_initiation_fac_3_N"/>
</dbReference>
<dbReference type="Pfam" id="PF00707">
    <property type="entry name" value="IF3_C"/>
    <property type="match status" value="1"/>
</dbReference>
<feature type="coiled-coil region" evidence="5">
    <location>
        <begin position="36"/>
        <end position="63"/>
    </location>
</feature>
<dbReference type="PANTHER" id="PTHR10938">
    <property type="entry name" value="TRANSLATION INITIATION FACTOR IF-3"/>
    <property type="match status" value="1"/>
</dbReference>
<comment type="caution">
    <text evidence="8">The sequence shown here is derived from an EMBL/GenBank/DDBJ whole genome shotgun (WGS) entry which is preliminary data.</text>
</comment>
<keyword evidence="2 8" id="KW-0396">Initiation factor</keyword>
<keyword evidence="3" id="KW-0648">Protein biosynthesis</keyword>
<dbReference type="GO" id="GO:0005737">
    <property type="term" value="C:cytoplasm"/>
    <property type="evidence" value="ECO:0007669"/>
    <property type="project" value="UniProtKB-ARBA"/>
</dbReference>
<sequence>MTKEEALKLAQEQGLDVIEIAPTANPPVAKIISFDKFRYQQKKEEKKQRAHQSKEELKQVRITPRSAKNDLKIKAKKVEEFLLEGHKVEIMIFLRGREKYNREWATGRLEEFLKMIEAEYKVTMPQRSGGKGIVMQIARK</sequence>
<evidence type="ECO:0000256" key="4">
    <source>
        <dbReference type="NCBIfam" id="TIGR00168"/>
    </source>
</evidence>
<dbReference type="InterPro" id="IPR036788">
    <property type="entry name" value="T_IF-3_C_sf"/>
</dbReference>
<accession>A0A0G1F5M2</accession>
<dbReference type="Gene3D" id="3.10.20.80">
    <property type="entry name" value="Translation initiation factor 3 (IF-3), N-terminal domain"/>
    <property type="match status" value="1"/>
</dbReference>
<dbReference type="AlphaFoldDB" id="A0A0G1F5M2"/>
<comment type="similarity">
    <text evidence="1">Belongs to the IF-3 family.</text>
</comment>
<organism evidence="8 9">
    <name type="scientific">Candidatus Wolfebacteria bacterium GW2011_GWC1_43_10</name>
    <dbReference type="NCBI Taxonomy" id="1619011"/>
    <lineage>
        <taxon>Bacteria</taxon>
        <taxon>Candidatus Wolfeibacteriota</taxon>
    </lineage>
</organism>
<reference evidence="8 9" key="1">
    <citation type="journal article" date="2015" name="Nature">
        <title>rRNA introns, odd ribosomes, and small enigmatic genomes across a large radiation of phyla.</title>
        <authorList>
            <person name="Brown C.T."/>
            <person name="Hug L.A."/>
            <person name="Thomas B.C."/>
            <person name="Sharon I."/>
            <person name="Castelle C.J."/>
            <person name="Singh A."/>
            <person name="Wilkins M.J."/>
            <person name="Williams K.H."/>
            <person name="Banfield J.F."/>
        </authorList>
    </citation>
    <scope>NUCLEOTIDE SEQUENCE [LARGE SCALE GENOMIC DNA]</scope>
</reference>
<protein>
    <recommendedName>
        <fullName evidence="4">Translation initiation factor IF-3</fullName>
    </recommendedName>
</protein>